<keyword evidence="1" id="KW-1133">Transmembrane helix</keyword>
<accession>A0A1I7TKT3</accession>
<sequence length="91" mass="10599">MIRWEEGMKEEGWRAGMCRLKAIGPKQDVSFFSLLFRIIVVSAVFSSISIRKEQDLFLLLLSFEDAFNHFGKTIIQKAFKFYTDTVILSEE</sequence>
<dbReference type="Proteomes" id="UP000095282">
    <property type="component" value="Unplaced"/>
</dbReference>
<reference evidence="3" key="1">
    <citation type="submission" date="2016-11" db="UniProtKB">
        <authorList>
            <consortium name="WormBaseParasite"/>
        </authorList>
    </citation>
    <scope>IDENTIFICATION</scope>
</reference>
<evidence type="ECO:0000256" key="1">
    <source>
        <dbReference type="SAM" id="Phobius"/>
    </source>
</evidence>
<keyword evidence="1" id="KW-0472">Membrane</keyword>
<proteinExistence type="predicted"/>
<name>A0A1I7TKT3_9PELO</name>
<dbReference type="AlphaFoldDB" id="A0A1I7TKT3"/>
<protein>
    <submittedName>
        <fullName evidence="3">Uncharacterized protein</fullName>
    </submittedName>
</protein>
<evidence type="ECO:0000313" key="2">
    <source>
        <dbReference type="Proteomes" id="UP000095282"/>
    </source>
</evidence>
<evidence type="ECO:0000313" key="3">
    <source>
        <dbReference type="WBParaSite" id="Csp11.Scaffold627.g6897.t1"/>
    </source>
</evidence>
<dbReference type="WBParaSite" id="Csp11.Scaffold627.g6897.t1">
    <property type="protein sequence ID" value="Csp11.Scaffold627.g6897.t1"/>
    <property type="gene ID" value="Csp11.Scaffold627.g6897"/>
</dbReference>
<organism evidence="2 3">
    <name type="scientific">Caenorhabditis tropicalis</name>
    <dbReference type="NCBI Taxonomy" id="1561998"/>
    <lineage>
        <taxon>Eukaryota</taxon>
        <taxon>Metazoa</taxon>
        <taxon>Ecdysozoa</taxon>
        <taxon>Nematoda</taxon>
        <taxon>Chromadorea</taxon>
        <taxon>Rhabditida</taxon>
        <taxon>Rhabditina</taxon>
        <taxon>Rhabditomorpha</taxon>
        <taxon>Rhabditoidea</taxon>
        <taxon>Rhabditidae</taxon>
        <taxon>Peloderinae</taxon>
        <taxon>Caenorhabditis</taxon>
    </lineage>
</organism>
<keyword evidence="1" id="KW-0812">Transmembrane</keyword>
<feature type="transmembrane region" description="Helical" evidence="1">
    <location>
        <begin position="29"/>
        <end position="50"/>
    </location>
</feature>
<keyword evidence="2" id="KW-1185">Reference proteome</keyword>